<dbReference type="RefSeq" id="WP_315735832.1">
    <property type="nucleotide sequence ID" value="NZ_JAVYII010000011.1"/>
</dbReference>
<keyword evidence="2" id="KW-1185">Reference proteome</keyword>
<organism evidence="1 2">
    <name type="scientific">Nocardioides imazamoxiresistens</name>
    <dbReference type="NCBI Taxonomy" id="3231893"/>
    <lineage>
        <taxon>Bacteria</taxon>
        <taxon>Bacillati</taxon>
        <taxon>Actinomycetota</taxon>
        <taxon>Actinomycetes</taxon>
        <taxon>Propionibacteriales</taxon>
        <taxon>Nocardioidaceae</taxon>
        <taxon>Nocardioides</taxon>
    </lineage>
</organism>
<sequence length="303" mass="32432">MSMHPISDRLTARAAEMSAEQPTEAAELTKASKKFAGYSRGPGTRREADRIAKLLTPAVVAAVGAALVDLRRREIGGETVLLMSDGDFREGAYALAALLAAAASPELEAAARGPLAELEALVPQMNPKQAEHVQYFTGLYSDVEAGAPLRAAADARLAQEPPTLQQVWAVSVGLDLPSTWWSIAITVPGLLHGEEDSDVTVYTSTEHDPAGAGEWHVRLGFFNTSMLGRDWPRQPPYGTYERKTIAGEIAPALEPGDLPRVLADLEAAHPELTFDRSAVRVAGSPGRLISPAKKKVLRAWVQG</sequence>
<protein>
    <submittedName>
        <fullName evidence="1">Uncharacterized protein</fullName>
    </submittedName>
</protein>
<proteinExistence type="predicted"/>
<evidence type="ECO:0000313" key="1">
    <source>
        <dbReference type="EMBL" id="MDT9595265.1"/>
    </source>
</evidence>
<dbReference type="EMBL" id="JAVYII010000011">
    <property type="protein sequence ID" value="MDT9595265.1"/>
    <property type="molecule type" value="Genomic_DNA"/>
</dbReference>
<accession>A0ABU3Q179</accession>
<gene>
    <name evidence="1" type="ORF">RDV89_19415</name>
</gene>
<dbReference type="Proteomes" id="UP001268542">
    <property type="component" value="Unassembled WGS sequence"/>
</dbReference>
<name>A0ABU3Q179_9ACTN</name>
<reference evidence="1 2" key="1">
    <citation type="submission" date="2023-08" db="EMBL/GenBank/DDBJ databases">
        <title>Nocardioides seae sp. nov., a bacterium isolated from a soil.</title>
        <authorList>
            <person name="Wang X."/>
        </authorList>
    </citation>
    <scope>NUCLEOTIDE SEQUENCE [LARGE SCALE GENOMIC DNA]</scope>
    <source>
        <strain evidence="1 2">YZH12</strain>
    </source>
</reference>
<comment type="caution">
    <text evidence="1">The sequence shown here is derived from an EMBL/GenBank/DDBJ whole genome shotgun (WGS) entry which is preliminary data.</text>
</comment>
<evidence type="ECO:0000313" key="2">
    <source>
        <dbReference type="Proteomes" id="UP001268542"/>
    </source>
</evidence>